<dbReference type="Pfam" id="PF12833">
    <property type="entry name" value="HTH_18"/>
    <property type="match status" value="1"/>
</dbReference>
<dbReference type="Proteomes" id="UP001055784">
    <property type="component" value="Chromosome"/>
</dbReference>
<name>A0AAE9L8C3_PAEPO</name>
<accession>A0AAE9L8C3</accession>
<dbReference type="SUPFAM" id="SSF46689">
    <property type="entry name" value="Homeodomain-like"/>
    <property type="match status" value="1"/>
</dbReference>
<sequence>MLEKENPFQNQYAFAPHYPLPLYDKVKLLEQEWREASELGNLHVKALFHQFVYELLQQLYGQGIEPLKPDLVSRAVTYMREHFSRPMTLESIAEELECSTGHLSRLFKSKMHTSPIHYLGQVRADRAAELLMQTDATLQEMQSVWDIQMPIR</sequence>
<dbReference type="PANTHER" id="PTHR43280">
    <property type="entry name" value="ARAC-FAMILY TRANSCRIPTIONAL REGULATOR"/>
    <property type="match status" value="1"/>
</dbReference>
<dbReference type="AlphaFoldDB" id="A0AAE9L8C3"/>
<proteinExistence type="predicted"/>
<evidence type="ECO:0000313" key="6">
    <source>
        <dbReference type="Proteomes" id="UP001055784"/>
    </source>
</evidence>
<dbReference type="PANTHER" id="PTHR43280:SF2">
    <property type="entry name" value="HTH-TYPE TRANSCRIPTIONAL REGULATOR EXSA"/>
    <property type="match status" value="1"/>
</dbReference>
<reference evidence="5" key="1">
    <citation type="submission" date="2022-11" db="EMBL/GenBank/DDBJ databases">
        <authorList>
            <person name="Vasilchenko N.G."/>
            <person name="Prazdnova E.V."/>
            <person name="Gorovtsov A.V."/>
            <person name="Chistyakov V.A."/>
            <person name="Pak M.L."/>
        </authorList>
    </citation>
    <scope>NUCLEOTIDE SEQUENCE</scope>
    <source>
        <strain evidence="5">R 4.5</strain>
    </source>
</reference>
<dbReference type="GO" id="GO:0043565">
    <property type="term" value="F:sequence-specific DNA binding"/>
    <property type="evidence" value="ECO:0007669"/>
    <property type="project" value="InterPro"/>
</dbReference>
<organism evidence="5 6">
    <name type="scientific">Paenibacillus polymyxa</name>
    <name type="common">Bacillus polymyxa</name>
    <dbReference type="NCBI Taxonomy" id="1406"/>
    <lineage>
        <taxon>Bacteria</taxon>
        <taxon>Bacillati</taxon>
        <taxon>Bacillota</taxon>
        <taxon>Bacilli</taxon>
        <taxon>Bacillales</taxon>
        <taxon>Paenibacillaceae</taxon>
        <taxon>Paenibacillus</taxon>
    </lineage>
</organism>
<dbReference type="InterPro" id="IPR009057">
    <property type="entry name" value="Homeodomain-like_sf"/>
</dbReference>
<dbReference type="Gene3D" id="1.10.10.60">
    <property type="entry name" value="Homeodomain-like"/>
    <property type="match status" value="1"/>
</dbReference>
<dbReference type="GO" id="GO:0003700">
    <property type="term" value="F:DNA-binding transcription factor activity"/>
    <property type="evidence" value="ECO:0007669"/>
    <property type="project" value="InterPro"/>
</dbReference>
<keyword evidence="1" id="KW-0805">Transcription regulation</keyword>
<keyword evidence="3" id="KW-0804">Transcription</keyword>
<evidence type="ECO:0000313" key="5">
    <source>
        <dbReference type="EMBL" id="URJ52634.2"/>
    </source>
</evidence>
<evidence type="ECO:0000256" key="3">
    <source>
        <dbReference type="ARBA" id="ARBA00023163"/>
    </source>
</evidence>
<evidence type="ECO:0000259" key="4">
    <source>
        <dbReference type="PROSITE" id="PS01124"/>
    </source>
</evidence>
<feature type="domain" description="HTH araC/xylS-type" evidence="4">
    <location>
        <begin position="73"/>
        <end position="152"/>
    </location>
</feature>
<gene>
    <name evidence="5" type="ORF">MF626_002163</name>
</gene>
<dbReference type="PROSITE" id="PS01124">
    <property type="entry name" value="HTH_ARAC_FAMILY_2"/>
    <property type="match status" value="1"/>
</dbReference>
<dbReference type="InterPro" id="IPR018060">
    <property type="entry name" value="HTH_AraC"/>
</dbReference>
<evidence type="ECO:0000256" key="2">
    <source>
        <dbReference type="ARBA" id="ARBA00023125"/>
    </source>
</evidence>
<evidence type="ECO:0000256" key="1">
    <source>
        <dbReference type="ARBA" id="ARBA00023015"/>
    </source>
</evidence>
<protein>
    <submittedName>
        <fullName evidence="5">Helix-turn-helix domain-containing protein</fullName>
    </submittedName>
</protein>
<dbReference type="EMBL" id="CP097770">
    <property type="protein sequence ID" value="URJ52634.2"/>
    <property type="molecule type" value="Genomic_DNA"/>
</dbReference>
<keyword evidence="2" id="KW-0238">DNA-binding</keyword>